<dbReference type="InterPro" id="IPR006674">
    <property type="entry name" value="HD_domain"/>
</dbReference>
<dbReference type="EMBL" id="FWXY01000006">
    <property type="protein sequence ID" value="SMC66144.1"/>
    <property type="molecule type" value="Genomic_DNA"/>
</dbReference>
<dbReference type="CDD" id="cd00077">
    <property type="entry name" value="HDc"/>
    <property type="match status" value="1"/>
</dbReference>
<dbReference type="OrthoDB" id="9797344at2"/>
<accession>A0A1W2AZW5</accession>
<dbReference type="STRING" id="1121400.SAMN02746065_106185"/>
<protein>
    <recommendedName>
        <fullName evidence="1">HD domain-containing protein</fullName>
    </recommendedName>
</protein>
<gene>
    <name evidence="2" type="ORF">SAMN02746065_106185</name>
</gene>
<dbReference type="RefSeq" id="WP_084068210.1">
    <property type="nucleotide sequence ID" value="NZ_FWXY01000006.1"/>
</dbReference>
<proteinExistence type="predicted"/>
<dbReference type="PROSITE" id="PS51831">
    <property type="entry name" value="HD"/>
    <property type="match status" value="1"/>
</dbReference>
<evidence type="ECO:0000313" key="3">
    <source>
        <dbReference type="Proteomes" id="UP000192418"/>
    </source>
</evidence>
<dbReference type="SUPFAM" id="SSF109604">
    <property type="entry name" value="HD-domain/PDEase-like"/>
    <property type="match status" value="1"/>
</dbReference>
<dbReference type="InterPro" id="IPR003607">
    <property type="entry name" value="HD/PDEase_dom"/>
</dbReference>
<evidence type="ECO:0000259" key="1">
    <source>
        <dbReference type="PROSITE" id="PS51831"/>
    </source>
</evidence>
<keyword evidence="3" id="KW-1185">Reference proteome</keyword>
<dbReference type="Gene3D" id="1.10.3210.10">
    <property type="entry name" value="Hypothetical protein af1432"/>
    <property type="match status" value="1"/>
</dbReference>
<sequence length="283" mass="32085">MKSETLAQLKQFFLAYADQYIERSRDPEPLVLKKDHTLRVCTEILALGKSLGLDENGMMLAETMALFHDLGRFEQYETYRTFLDHQSENHARLSLREIDAHGILAPLSSEEQHLIKQAIAFHNAADLPRLEDDRLLFFMGLLRDADKLDIWRVVIENYTNPRPGSQRAVNLGLVDDHGFSSRAVDAILAGTFVKSACIKRLNDLKLMQISWLFDLNFPQSVLWVKESKYIEKIAATLPDDARVSKAVAHVYEYMDTFVSPKGFSGKNVAEEQVLHGIHSPAGV</sequence>
<feature type="domain" description="HD" evidence="1">
    <location>
        <begin position="33"/>
        <end position="151"/>
    </location>
</feature>
<reference evidence="2 3" key="1">
    <citation type="submission" date="2017-04" db="EMBL/GenBank/DDBJ databases">
        <authorList>
            <person name="Afonso C.L."/>
            <person name="Miller P.J."/>
            <person name="Scott M.A."/>
            <person name="Spackman E."/>
            <person name="Goraichik I."/>
            <person name="Dimitrov K.M."/>
            <person name="Suarez D.L."/>
            <person name="Swayne D.E."/>
        </authorList>
    </citation>
    <scope>NUCLEOTIDE SEQUENCE [LARGE SCALE GENOMIC DNA]</scope>
    <source>
        <strain evidence="2 3">DSM 3385</strain>
    </source>
</reference>
<dbReference type="Proteomes" id="UP000192418">
    <property type="component" value="Unassembled WGS sequence"/>
</dbReference>
<organism evidence="2 3">
    <name type="scientific">Desulfocicer vacuolatum DSM 3385</name>
    <dbReference type="NCBI Taxonomy" id="1121400"/>
    <lineage>
        <taxon>Bacteria</taxon>
        <taxon>Pseudomonadati</taxon>
        <taxon>Thermodesulfobacteriota</taxon>
        <taxon>Desulfobacteria</taxon>
        <taxon>Desulfobacterales</taxon>
        <taxon>Desulfobacteraceae</taxon>
        <taxon>Desulfocicer</taxon>
    </lineage>
</organism>
<evidence type="ECO:0000313" key="2">
    <source>
        <dbReference type="EMBL" id="SMC66144.1"/>
    </source>
</evidence>
<name>A0A1W2AZW5_9BACT</name>
<dbReference type="AlphaFoldDB" id="A0A1W2AZW5"/>